<protein>
    <recommendedName>
        <fullName evidence="3">Phasin domain-containing protein</fullName>
    </recommendedName>
</protein>
<sequence length="177" mass="18166">MSTSNLSAAANDTLQSCSQTAQALIGVCRSGGNRVIGRVDAGWDGLVARHGARLSEQLRHDLVAAQREVTGLNAKGIDALTTSSTHAVQAVVNTATASVKRLSGRVAYLEAALAPLPLASAIIIVQPIAVAGRDVAGFVAERAGRAASRLEGEVVDATPVAVKRKPARRKAGAGRRA</sequence>
<name>A0ABZ0IZW9_9BURK</name>
<proteinExistence type="predicted"/>
<dbReference type="EMBL" id="CP136921">
    <property type="protein sequence ID" value="WOO31540.1"/>
    <property type="molecule type" value="Genomic_DNA"/>
</dbReference>
<dbReference type="Proteomes" id="UP001303211">
    <property type="component" value="Chromosome"/>
</dbReference>
<reference evidence="1 2" key="1">
    <citation type="submission" date="2023-03" db="EMBL/GenBank/DDBJ databases">
        <title>Diaphorobacter basophil sp. nov., isolated from a sewage-treatment plant.</title>
        <authorList>
            <person name="Yang K."/>
        </authorList>
    </citation>
    <scope>NUCLEOTIDE SEQUENCE [LARGE SCALE GENOMIC DNA]</scope>
    <source>
        <strain evidence="1 2">Y-1</strain>
    </source>
</reference>
<evidence type="ECO:0000313" key="2">
    <source>
        <dbReference type="Proteomes" id="UP001303211"/>
    </source>
</evidence>
<gene>
    <name evidence="1" type="ORF">P4826_14135</name>
</gene>
<dbReference type="RefSeq" id="WP_317701019.1">
    <property type="nucleotide sequence ID" value="NZ_CP136921.1"/>
</dbReference>
<organism evidence="1 2">
    <name type="scientific">Diaphorobacter limosus</name>
    <dbReference type="NCBI Taxonomy" id="3036128"/>
    <lineage>
        <taxon>Bacteria</taxon>
        <taxon>Pseudomonadati</taxon>
        <taxon>Pseudomonadota</taxon>
        <taxon>Betaproteobacteria</taxon>
        <taxon>Burkholderiales</taxon>
        <taxon>Comamonadaceae</taxon>
        <taxon>Diaphorobacter</taxon>
    </lineage>
</organism>
<keyword evidence="2" id="KW-1185">Reference proteome</keyword>
<accession>A0ABZ0IZW9</accession>
<evidence type="ECO:0000313" key="1">
    <source>
        <dbReference type="EMBL" id="WOO31540.1"/>
    </source>
</evidence>
<evidence type="ECO:0008006" key="3">
    <source>
        <dbReference type="Google" id="ProtNLM"/>
    </source>
</evidence>